<dbReference type="EMBL" id="QEOP01000001">
    <property type="protein sequence ID" value="PVZ96001.1"/>
    <property type="molecule type" value="Genomic_DNA"/>
</dbReference>
<gene>
    <name evidence="5" type="ORF">DDQ50_06010</name>
</gene>
<protein>
    <submittedName>
        <fullName evidence="5">Oxidoreductase</fullName>
    </submittedName>
</protein>
<evidence type="ECO:0000256" key="1">
    <source>
        <dbReference type="ARBA" id="ARBA00023002"/>
    </source>
</evidence>
<dbReference type="GO" id="GO:0016491">
    <property type="term" value="F:oxidoreductase activity"/>
    <property type="evidence" value="ECO:0007669"/>
    <property type="project" value="UniProtKB-KW"/>
</dbReference>
<evidence type="ECO:0000259" key="3">
    <source>
        <dbReference type="Pfam" id="PF01408"/>
    </source>
</evidence>
<proteinExistence type="predicted"/>
<feature type="domain" description="GFO/IDH/MocA-like oxidoreductase" evidence="4">
    <location>
        <begin position="135"/>
        <end position="268"/>
    </location>
</feature>
<dbReference type="SUPFAM" id="SSF55347">
    <property type="entry name" value="Glyceraldehyde-3-phosphate dehydrogenase-like, C-terminal domain"/>
    <property type="match status" value="1"/>
</dbReference>
<dbReference type="PANTHER" id="PTHR43818">
    <property type="entry name" value="BCDNA.GH03377"/>
    <property type="match status" value="1"/>
</dbReference>
<dbReference type="SUPFAM" id="SSF51735">
    <property type="entry name" value="NAD(P)-binding Rossmann-fold domains"/>
    <property type="match status" value="1"/>
</dbReference>
<keyword evidence="1" id="KW-0560">Oxidoreductase</keyword>
<dbReference type="RefSeq" id="WP_116755735.1">
    <property type="nucleotide sequence ID" value="NZ_JBHUEX010000001.1"/>
</dbReference>
<evidence type="ECO:0000313" key="6">
    <source>
        <dbReference type="Proteomes" id="UP000244893"/>
    </source>
</evidence>
<keyword evidence="6" id="KW-1185">Reference proteome</keyword>
<keyword evidence="2" id="KW-0520">NAD</keyword>
<dbReference type="InterPro" id="IPR055170">
    <property type="entry name" value="GFO_IDH_MocA-like_dom"/>
</dbReference>
<dbReference type="OrthoDB" id="9776544at2"/>
<dbReference type="PANTHER" id="PTHR43818:SF11">
    <property type="entry name" value="BCDNA.GH03377"/>
    <property type="match status" value="1"/>
</dbReference>
<reference evidence="5 6" key="1">
    <citation type="submission" date="2018-05" db="EMBL/GenBank/DDBJ databases">
        <title>Amnibacterium sp. M8JJ-5, whole genome shotgun sequence.</title>
        <authorList>
            <person name="Tuo L."/>
        </authorList>
    </citation>
    <scope>NUCLEOTIDE SEQUENCE [LARGE SCALE GENOMIC DNA]</scope>
    <source>
        <strain evidence="5 6">M8JJ-5</strain>
    </source>
</reference>
<name>A0A2V1HUM0_9MICO</name>
<dbReference type="InterPro" id="IPR050463">
    <property type="entry name" value="Gfo/Idh/MocA_oxidrdct_glycsds"/>
</dbReference>
<dbReference type="Proteomes" id="UP000244893">
    <property type="component" value="Unassembled WGS sequence"/>
</dbReference>
<dbReference type="Gene3D" id="3.40.50.720">
    <property type="entry name" value="NAD(P)-binding Rossmann-like Domain"/>
    <property type="match status" value="1"/>
</dbReference>
<evidence type="ECO:0000313" key="5">
    <source>
        <dbReference type="EMBL" id="PVZ96001.1"/>
    </source>
</evidence>
<dbReference type="GO" id="GO:0000166">
    <property type="term" value="F:nucleotide binding"/>
    <property type="evidence" value="ECO:0007669"/>
    <property type="project" value="InterPro"/>
</dbReference>
<dbReference type="Gene3D" id="3.30.360.10">
    <property type="entry name" value="Dihydrodipicolinate Reductase, domain 2"/>
    <property type="match status" value="1"/>
</dbReference>
<evidence type="ECO:0000256" key="2">
    <source>
        <dbReference type="ARBA" id="ARBA00023027"/>
    </source>
</evidence>
<dbReference type="Pfam" id="PF22725">
    <property type="entry name" value="GFO_IDH_MocA_C3"/>
    <property type="match status" value="1"/>
</dbReference>
<comment type="caution">
    <text evidence="5">The sequence shown here is derived from an EMBL/GenBank/DDBJ whole genome shotgun (WGS) entry which is preliminary data.</text>
</comment>
<dbReference type="AlphaFoldDB" id="A0A2V1HUM0"/>
<dbReference type="InterPro" id="IPR036291">
    <property type="entry name" value="NAD(P)-bd_dom_sf"/>
</dbReference>
<evidence type="ECO:0000259" key="4">
    <source>
        <dbReference type="Pfam" id="PF22725"/>
    </source>
</evidence>
<feature type="domain" description="Gfo/Idh/MocA-like oxidoreductase N-terminal" evidence="3">
    <location>
        <begin position="9"/>
        <end position="123"/>
    </location>
</feature>
<organism evidence="5 6">
    <name type="scientific">Amnibacterium flavum</name>
    <dbReference type="NCBI Taxonomy" id="2173173"/>
    <lineage>
        <taxon>Bacteria</taxon>
        <taxon>Bacillati</taxon>
        <taxon>Actinomycetota</taxon>
        <taxon>Actinomycetes</taxon>
        <taxon>Micrococcales</taxon>
        <taxon>Microbacteriaceae</taxon>
        <taxon>Amnibacterium</taxon>
    </lineage>
</organism>
<dbReference type="Pfam" id="PF01408">
    <property type="entry name" value="GFO_IDH_MocA"/>
    <property type="match status" value="1"/>
</dbReference>
<dbReference type="InterPro" id="IPR000683">
    <property type="entry name" value="Gfo/Idh/MocA-like_OxRdtase_N"/>
</dbReference>
<sequence>MSASTGPVGVGIIGAGVISSQYLDNLTQFPDVKVLFIADLDLARAAAQAEKYGVPASGTVDELLATGDIEIVVNLTIPAVHVEVGLRILDAGKHIWSEKPFSLDRESGRRLLDAATAKGLRVATAPDTVLGAGQQTALRAIADGRIGRPLTALTQMQGPGPESWHPSPEFLFDLGAGPLFDMGPYYLTSLVNVFGPARRVTAVSNTATPTRVIGSGPKAGTEFPVNVPTHVSAIIEFDDDASAVVVLSFQSHLPRTGVVEVSGSDGSIAFPDPNEFDGDSHLWERGDEEPSAIAPVGSVFGRGTGIVELARAIRAGVPERASAELAFHVVDIMTSIAESAATRQAVPVETTAVRPEPLPADWDPSAATLV</sequence>
<accession>A0A2V1HUM0</accession>